<keyword evidence="2" id="KW-1185">Reference proteome</keyword>
<dbReference type="Proteomes" id="UP000315439">
    <property type="component" value="Unassembled WGS sequence"/>
</dbReference>
<protein>
    <submittedName>
        <fullName evidence="1">Uncharacterized protein</fullName>
    </submittedName>
</protein>
<dbReference type="EMBL" id="VIKS01000005">
    <property type="protein sequence ID" value="TQV88068.1"/>
    <property type="molecule type" value="Genomic_DNA"/>
</dbReference>
<evidence type="ECO:0000313" key="1">
    <source>
        <dbReference type="EMBL" id="TQV88068.1"/>
    </source>
</evidence>
<reference evidence="1 2" key="1">
    <citation type="submission" date="2019-07" db="EMBL/GenBank/DDBJ databases">
        <title>Draft genome for Aliikangiella sp. M105.</title>
        <authorList>
            <person name="Wang G."/>
        </authorList>
    </citation>
    <scope>NUCLEOTIDE SEQUENCE [LARGE SCALE GENOMIC DNA]</scope>
    <source>
        <strain evidence="1 2">M105</strain>
    </source>
</reference>
<comment type="caution">
    <text evidence="1">The sequence shown here is derived from an EMBL/GenBank/DDBJ whole genome shotgun (WGS) entry which is preliminary data.</text>
</comment>
<name>A0A545UF29_9GAMM</name>
<evidence type="ECO:0000313" key="2">
    <source>
        <dbReference type="Proteomes" id="UP000315439"/>
    </source>
</evidence>
<proteinExistence type="predicted"/>
<dbReference type="AlphaFoldDB" id="A0A545UF29"/>
<gene>
    <name evidence="1" type="ORF">FLL46_09680</name>
</gene>
<sequence>MIKKEVSLYFLNEKEALPRVHVSLVDDELVKAFSFEPLESSCYGERFIRWFEKNVSPVFSEFNFVFYGECQEYFFLYKTLYQRGAKVSLVK</sequence>
<dbReference type="RefSeq" id="WP_142893309.1">
    <property type="nucleotide sequence ID" value="NZ_ML660163.1"/>
</dbReference>
<organism evidence="1 2">
    <name type="scientific">Aliikangiella coralliicola</name>
    <dbReference type="NCBI Taxonomy" id="2592383"/>
    <lineage>
        <taxon>Bacteria</taxon>
        <taxon>Pseudomonadati</taxon>
        <taxon>Pseudomonadota</taxon>
        <taxon>Gammaproteobacteria</taxon>
        <taxon>Oceanospirillales</taxon>
        <taxon>Pleioneaceae</taxon>
        <taxon>Aliikangiella</taxon>
    </lineage>
</organism>
<accession>A0A545UF29</accession>